<feature type="transmembrane region" description="Helical" evidence="6">
    <location>
        <begin position="348"/>
        <end position="369"/>
    </location>
</feature>
<dbReference type="InterPro" id="IPR002645">
    <property type="entry name" value="STAS_dom"/>
</dbReference>
<feature type="domain" description="STAS" evidence="7">
    <location>
        <begin position="468"/>
        <end position="667"/>
    </location>
</feature>
<comment type="subcellular location">
    <subcellularLocation>
        <location evidence="1">Membrane</location>
        <topology evidence="1">Multi-pass membrane protein</topology>
    </subcellularLocation>
</comment>
<evidence type="ECO:0000259" key="7">
    <source>
        <dbReference type="PROSITE" id="PS50801"/>
    </source>
</evidence>
<keyword evidence="3 6" id="KW-1133">Transmembrane helix</keyword>
<feature type="transmembrane region" description="Helical" evidence="6">
    <location>
        <begin position="273"/>
        <end position="296"/>
    </location>
</feature>
<gene>
    <name evidence="8" type="ORF">AYI68_g8169</name>
</gene>
<dbReference type="SUPFAM" id="SSF52091">
    <property type="entry name" value="SpoIIaa-like"/>
    <property type="match status" value="1"/>
</dbReference>
<dbReference type="GO" id="GO:0008271">
    <property type="term" value="F:secondary active sulfate transmembrane transporter activity"/>
    <property type="evidence" value="ECO:0007669"/>
    <property type="project" value="InterPro"/>
</dbReference>
<dbReference type="GO" id="GO:0016020">
    <property type="term" value="C:membrane"/>
    <property type="evidence" value="ECO:0007669"/>
    <property type="project" value="UniProtKB-SubCell"/>
</dbReference>
<dbReference type="PROSITE" id="PS01130">
    <property type="entry name" value="SLC26A"/>
    <property type="match status" value="1"/>
</dbReference>
<sequence length="729" mass="79217">MNNLGSLLQGLFPIMGWITRYNSKWFVGDLIAGVTVGIMVIPQGIAYATLANMPPEYGLYTAFIGPIMYTVFGTSKDISIGPTAVISLITGQAINGLSDSGFSPATIGIALAFLSGVINLIMRFFKLTIIIEFISIPVIIGFTSGSALSIMTTQIPALIGLKGINTSESAIRVLINIFKKISGAHYQDIIFGVSTLIFLIILKISSSRLAKINKNFYFIGVLKNALAIVLFTLISYGLYKSSSNFKISVVGTVKKGLYRPRLPDINSTLFSKLIVRAITVTVVVILEHVAIAKALARVDHYEIDSDSEVFSQGIINVVSSFFGSYASTGSFSRSSVNRTSGSQTPFNGVWTTIVVGFSLLVLSKAFFYIPKSTMSAIIMLSVFDLISSPKAVYNLWRVGPIDSISAVVAFIITLTVSVEVGIYAAMGVSVLAVLLKAALPKISLLSDSNSSKSFVDISIFDVGIPNSGIVVIRPEDSLLFLNSSYVKHRIIDIVHSITVFPENVETEGNKFFISSFSSNAHMEARHEFLNKLYQSRKFYNLNNVDSALDLASLENEKSKRNEDLPALRALIIDMSAVTTIDATGVQMLIDINDELLDYSKKQAQFFENLGNGSSPSSSISTVASHDFDIHYANVNPSVLRVLEVSGVIGSVKSFRDRPRTQGSTSKVSLSHGESPHCQGVVTPYNIATNMMFPMVDPEDLAESSKFSFINDNVHRSVREAVNAIYIGHV</sequence>
<keyword evidence="9" id="KW-1185">Reference proteome</keyword>
<evidence type="ECO:0000256" key="5">
    <source>
        <dbReference type="SAM" id="MobiDB-lite"/>
    </source>
</evidence>
<evidence type="ECO:0000313" key="8">
    <source>
        <dbReference type="EMBL" id="OLY77795.1"/>
    </source>
</evidence>
<dbReference type="STRING" id="133383.A0A1R0GLM7"/>
<evidence type="ECO:0000256" key="3">
    <source>
        <dbReference type="ARBA" id="ARBA00022989"/>
    </source>
</evidence>
<dbReference type="Pfam" id="PF01740">
    <property type="entry name" value="STAS"/>
    <property type="match status" value="1"/>
</dbReference>
<feature type="transmembrane region" description="Helical" evidence="6">
    <location>
        <begin position="129"/>
        <end position="151"/>
    </location>
</feature>
<feature type="transmembrane region" description="Helical" evidence="6">
    <location>
        <begin position="102"/>
        <end position="122"/>
    </location>
</feature>
<feature type="region of interest" description="Disordered" evidence="5">
    <location>
        <begin position="655"/>
        <end position="674"/>
    </location>
</feature>
<evidence type="ECO:0000313" key="9">
    <source>
        <dbReference type="Proteomes" id="UP000187455"/>
    </source>
</evidence>
<dbReference type="PANTHER" id="PTHR11814">
    <property type="entry name" value="SULFATE TRANSPORTER"/>
    <property type="match status" value="1"/>
</dbReference>
<evidence type="ECO:0000256" key="2">
    <source>
        <dbReference type="ARBA" id="ARBA00022692"/>
    </source>
</evidence>
<dbReference type="Gene3D" id="3.30.750.24">
    <property type="entry name" value="STAS domain"/>
    <property type="match status" value="1"/>
</dbReference>
<dbReference type="Proteomes" id="UP000187455">
    <property type="component" value="Unassembled WGS sequence"/>
</dbReference>
<dbReference type="NCBIfam" id="TIGR00815">
    <property type="entry name" value="sulP"/>
    <property type="match status" value="1"/>
</dbReference>
<comment type="caution">
    <text evidence="8">The sequence shown here is derived from an EMBL/GenBank/DDBJ whole genome shotgun (WGS) entry which is preliminary data.</text>
</comment>
<proteinExistence type="predicted"/>
<evidence type="ECO:0000256" key="1">
    <source>
        <dbReference type="ARBA" id="ARBA00004141"/>
    </source>
</evidence>
<dbReference type="PROSITE" id="PS50801">
    <property type="entry name" value="STAS"/>
    <property type="match status" value="1"/>
</dbReference>
<dbReference type="AlphaFoldDB" id="A0A1R0GLM7"/>
<dbReference type="InterPro" id="IPR011547">
    <property type="entry name" value="SLC26A/SulP_dom"/>
</dbReference>
<dbReference type="InterPro" id="IPR036513">
    <property type="entry name" value="STAS_dom_sf"/>
</dbReference>
<organism evidence="8 9">
    <name type="scientific">Smittium mucronatum</name>
    <dbReference type="NCBI Taxonomy" id="133383"/>
    <lineage>
        <taxon>Eukaryota</taxon>
        <taxon>Fungi</taxon>
        <taxon>Fungi incertae sedis</taxon>
        <taxon>Zoopagomycota</taxon>
        <taxon>Kickxellomycotina</taxon>
        <taxon>Harpellomycetes</taxon>
        <taxon>Harpellales</taxon>
        <taxon>Legeriomycetaceae</taxon>
        <taxon>Smittium</taxon>
    </lineage>
</organism>
<evidence type="ECO:0000256" key="4">
    <source>
        <dbReference type="ARBA" id="ARBA00023136"/>
    </source>
</evidence>
<evidence type="ECO:0000256" key="6">
    <source>
        <dbReference type="SAM" id="Phobius"/>
    </source>
</evidence>
<dbReference type="InterPro" id="IPR018045">
    <property type="entry name" value="S04_transporter_CS"/>
</dbReference>
<accession>A0A1R0GLM7</accession>
<feature type="transmembrane region" description="Helical" evidence="6">
    <location>
        <begin position="216"/>
        <end position="239"/>
    </location>
</feature>
<name>A0A1R0GLM7_9FUNG</name>
<feature type="transmembrane region" description="Helical" evidence="6">
    <location>
        <begin position="26"/>
        <end position="50"/>
    </location>
</feature>
<dbReference type="CDD" id="cd07042">
    <property type="entry name" value="STAS_SulP_like_sulfate_transporter"/>
    <property type="match status" value="1"/>
</dbReference>
<keyword evidence="2 6" id="KW-0812">Transmembrane</keyword>
<protein>
    <submittedName>
        <fullName evidence="8">Putative sulfate permease</fullName>
    </submittedName>
</protein>
<dbReference type="Pfam" id="PF00916">
    <property type="entry name" value="Sulfate_transp"/>
    <property type="match status" value="1"/>
</dbReference>
<keyword evidence="4 6" id="KW-0472">Membrane</keyword>
<feature type="transmembrane region" description="Helical" evidence="6">
    <location>
        <begin position="184"/>
        <end position="204"/>
    </location>
</feature>
<dbReference type="OrthoDB" id="288203at2759"/>
<feature type="transmembrane region" description="Helical" evidence="6">
    <location>
        <begin position="308"/>
        <end position="328"/>
    </location>
</feature>
<feature type="transmembrane region" description="Helical" evidence="6">
    <location>
        <begin position="408"/>
        <end position="435"/>
    </location>
</feature>
<dbReference type="InterPro" id="IPR001902">
    <property type="entry name" value="SLC26A/SulP_fam"/>
</dbReference>
<reference evidence="8 9" key="1">
    <citation type="journal article" date="2016" name="Mol. Biol. Evol.">
        <title>Genome-Wide Survey of Gut Fungi (Harpellales) Reveals the First Horizontally Transferred Ubiquitin Gene from a Mosquito Host.</title>
        <authorList>
            <person name="Wang Y."/>
            <person name="White M.M."/>
            <person name="Kvist S."/>
            <person name="Moncalvo J.M."/>
        </authorList>
    </citation>
    <scope>NUCLEOTIDE SEQUENCE [LARGE SCALE GENOMIC DNA]</scope>
    <source>
        <strain evidence="8 9">ALG-7-W6</strain>
    </source>
</reference>
<dbReference type="EMBL" id="LSSL01007659">
    <property type="protein sequence ID" value="OLY77795.1"/>
    <property type="molecule type" value="Genomic_DNA"/>
</dbReference>